<proteinExistence type="predicted"/>
<name>A0A284SAJ1_ARMOS</name>
<organism evidence="2 3">
    <name type="scientific">Armillaria ostoyae</name>
    <name type="common">Armillaria root rot fungus</name>
    <dbReference type="NCBI Taxonomy" id="47428"/>
    <lineage>
        <taxon>Eukaryota</taxon>
        <taxon>Fungi</taxon>
        <taxon>Dikarya</taxon>
        <taxon>Basidiomycota</taxon>
        <taxon>Agaricomycotina</taxon>
        <taxon>Agaricomycetes</taxon>
        <taxon>Agaricomycetidae</taxon>
        <taxon>Agaricales</taxon>
        <taxon>Marasmiineae</taxon>
        <taxon>Physalacriaceae</taxon>
        <taxon>Armillaria</taxon>
    </lineage>
</organism>
<gene>
    <name evidence="2" type="ORF">ARMOST_21595</name>
</gene>
<reference evidence="3" key="1">
    <citation type="journal article" date="2017" name="Nat. Ecol. Evol.">
        <title>Genome expansion and lineage-specific genetic innovations in the forest pathogenic fungi Armillaria.</title>
        <authorList>
            <person name="Sipos G."/>
            <person name="Prasanna A.N."/>
            <person name="Walter M.C."/>
            <person name="O'Connor E."/>
            <person name="Balint B."/>
            <person name="Krizsan K."/>
            <person name="Kiss B."/>
            <person name="Hess J."/>
            <person name="Varga T."/>
            <person name="Slot J."/>
            <person name="Riley R."/>
            <person name="Boka B."/>
            <person name="Rigling D."/>
            <person name="Barry K."/>
            <person name="Lee J."/>
            <person name="Mihaltcheva S."/>
            <person name="LaButti K."/>
            <person name="Lipzen A."/>
            <person name="Waldron R."/>
            <person name="Moloney N.M."/>
            <person name="Sperisen C."/>
            <person name="Kredics L."/>
            <person name="Vagvoelgyi C."/>
            <person name="Patrignani A."/>
            <person name="Fitzpatrick D."/>
            <person name="Nagy I."/>
            <person name="Doyle S."/>
            <person name="Anderson J.B."/>
            <person name="Grigoriev I.V."/>
            <person name="Gueldener U."/>
            <person name="Muensterkoetter M."/>
            <person name="Nagy L.G."/>
        </authorList>
    </citation>
    <scope>NUCLEOTIDE SEQUENCE [LARGE SCALE GENOMIC DNA]</scope>
    <source>
        <strain evidence="3">C18/9</strain>
    </source>
</reference>
<dbReference type="STRING" id="47428.A0A284SAJ1"/>
<protein>
    <submittedName>
        <fullName evidence="2">Uncharacterized protein</fullName>
    </submittedName>
</protein>
<dbReference type="AlphaFoldDB" id="A0A284SAJ1"/>
<accession>A0A284SAJ1</accession>
<feature type="region of interest" description="Disordered" evidence="1">
    <location>
        <begin position="62"/>
        <end position="87"/>
    </location>
</feature>
<sequence>MYTPAVAVFLATLSTSKLDVTEFYINDIDDDFCLSDPPTLGLTAALTSQSVLRYGTYVISKGTGKGNLTKPNISAGDSGGEPDAHDVDRNSNPIEALVFSTAFLTGVCMDDSEPRIVRIYTM</sequence>
<evidence type="ECO:0000313" key="2">
    <source>
        <dbReference type="EMBL" id="SJL18024.1"/>
    </source>
</evidence>
<evidence type="ECO:0000313" key="3">
    <source>
        <dbReference type="Proteomes" id="UP000219338"/>
    </source>
</evidence>
<evidence type="ECO:0000256" key="1">
    <source>
        <dbReference type="SAM" id="MobiDB-lite"/>
    </source>
</evidence>
<keyword evidence="3" id="KW-1185">Reference proteome</keyword>
<dbReference type="EMBL" id="FUEG01000052">
    <property type="protein sequence ID" value="SJL18024.1"/>
    <property type="molecule type" value="Genomic_DNA"/>
</dbReference>
<dbReference type="Proteomes" id="UP000219338">
    <property type="component" value="Unassembled WGS sequence"/>
</dbReference>